<feature type="transmembrane region" description="Helical" evidence="1">
    <location>
        <begin position="134"/>
        <end position="156"/>
    </location>
</feature>
<keyword evidence="1" id="KW-0472">Membrane</keyword>
<proteinExistence type="predicted"/>
<reference evidence="2" key="1">
    <citation type="journal article" date="2020" name="Nature">
        <title>Giant virus diversity and host interactions through global metagenomics.</title>
        <authorList>
            <person name="Schulz F."/>
            <person name="Roux S."/>
            <person name="Paez-Espino D."/>
            <person name="Jungbluth S."/>
            <person name="Walsh D.A."/>
            <person name="Denef V.J."/>
            <person name="McMahon K.D."/>
            <person name="Konstantinidis K.T."/>
            <person name="Eloe-Fadrosh E.A."/>
            <person name="Kyrpides N.C."/>
            <person name="Woyke T."/>
        </authorList>
    </citation>
    <scope>NUCLEOTIDE SEQUENCE</scope>
    <source>
        <strain evidence="2">GVMAG-S-1101165-84</strain>
    </source>
</reference>
<evidence type="ECO:0000313" key="2">
    <source>
        <dbReference type="EMBL" id="QHU11352.1"/>
    </source>
</evidence>
<protein>
    <submittedName>
        <fullName evidence="2">Uncharacterized protein</fullName>
    </submittedName>
</protein>
<evidence type="ECO:0000256" key="1">
    <source>
        <dbReference type="SAM" id="Phobius"/>
    </source>
</evidence>
<sequence>MSSAGTMLSDLGDSGGGDSDFVQRILADLNTTGSNSNPVMQQMPPPAGNGRMINSPNPNTTAPLAMDPSTATAHMIGKAYPTPADFATMMNQGGYSASPQLQQQFQQPPQPMLTQLSQGKGFLADALVQLKQPLLVAIIFCIISLPVVNIMLGYYMPSLLRASGDLTTIGLLAKSLLAGGLYWVILHVLAPLVSMSAT</sequence>
<accession>A0A6C0JZZ1</accession>
<dbReference type="AlphaFoldDB" id="A0A6C0JZZ1"/>
<organism evidence="2">
    <name type="scientific">viral metagenome</name>
    <dbReference type="NCBI Taxonomy" id="1070528"/>
    <lineage>
        <taxon>unclassified sequences</taxon>
        <taxon>metagenomes</taxon>
        <taxon>organismal metagenomes</taxon>
    </lineage>
</organism>
<feature type="transmembrane region" description="Helical" evidence="1">
    <location>
        <begin position="176"/>
        <end position="197"/>
    </location>
</feature>
<name>A0A6C0JZZ1_9ZZZZ</name>
<keyword evidence="1" id="KW-1133">Transmembrane helix</keyword>
<keyword evidence="1" id="KW-0812">Transmembrane</keyword>
<dbReference type="EMBL" id="MN740781">
    <property type="protein sequence ID" value="QHU11352.1"/>
    <property type="molecule type" value="Genomic_DNA"/>
</dbReference>